<dbReference type="InterPro" id="IPR011042">
    <property type="entry name" value="6-blade_b-propeller_TolB-like"/>
</dbReference>
<evidence type="ECO:0000256" key="1">
    <source>
        <dbReference type="SAM" id="SignalP"/>
    </source>
</evidence>
<keyword evidence="1" id="KW-0732">Signal</keyword>
<dbReference type="SUPFAM" id="SSF63829">
    <property type="entry name" value="Calcium-dependent phosphotriesterase"/>
    <property type="match status" value="1"/>
</dbReference>
<name>A0A4U6CVL0_9BACT</name>
<dbReference type="EMBL" id="SZVO01000018">
    <property type="protein sequence ID" value="TKT87641.1"/>
    <property type="molecule type" value="Genomic_DNA"/>
</dbReference>
<dbReference type="InterPro" id="IPR026341">
    <property type="entry name" value="T9SS_type_B"/>
</dbReference>
<accession>A0A4U6CVL0</accession>
<dbReference type="OrthoDB" id="9765926at2"/>
<proteinExistence type="predicted"/>
<evidence type="ECO:0000313" key="3">
    <source>
        <dbReference type="Proteomes" id="UP000304900"/>
    </source>
</evidence>
<comment type="caution">
    <text evidence="2">The sequence shown here is derived from an EMBL/GenBank/DDBJ whole genome shotgun (WGS) entry which is preliminary data.</text>
</comment>
<dbReference type="Pfam" id="PF13585">
    <property type="entry name" value="CHU_C"/>
    <property type="match status" value="1"/>
</dbReference>
<keyword evidence="3" id="KW-1185">Reference proteome</keyword>
<feature type="signal peptide" evidence="1">
    <location>
        <begin position="1"/>
        <end position="20"/>
    </location>
</feature>
<dbReference type="AlphaFoldDB" id="A0A4U6CVL0"/>
<dbReference type="NCBIfam" id="TIGR04131">
    <property type="entry name" value="Bac_Flav_CTERM"/>
    <property type="match status" value="1"/>
</dbReference>
<dbReference type="Proteomes" id="UP000304900">
    <property type="component" value="Unassembled WGS sequence"/>
</dbReference>
<reference evidence="2 3" key="1">
    <citation type="submission" date="2019-05" db="EMBL/GenBank/DDBJ databases">
        <title>Dyadobacter AR-3-8 sp. nov., isolated from arctic soil.</title>
        <authorList>
            <person name="Chaudhary D.K."/>
        </authorList>
    </citation>
    <scope>NUCLEOTIDE SEQUENCE [LARGE SCALE GENOMIC DNA]</scope>
    <source>
        <strain evidence="2 3">AR-3-8</strain>
    </source>
</reference>
<protein>
    <submittedName>
        <fullName evidence="2">Gliding motility-associated C-terminal domain-containing protein</fullName>
    </submittedName>
</protein>
<organism evidence="2 3">
    <name type="scientific">Dyadobacter frigoris</name>
    <dbReference type="NCBI Taxonomy" id="2576211"/>
    <lineage>
        <taxon>Bacteria</taxon>
        <taxon>Pseudomonadati</taxon>
        <taxon>Bacteroidota</taxon>
        <taxon>Cytophagia</taxon>
        <taxon>Cytophagales</taxon>
        <taxon>Spirosomataceae</taxon>
        <taxon>Dyadobacter</taxon>
    </lineage>
</organism>
<feature type="chain" id="PRO_5020474016" evidence="1">
    <location>
        <begin position="21"/>
        <end position="608"/>
    </location>
</feature>
<sequence length="608" mass="67547">MFRYLILFLSFLLIFQAALAQESKRANVWYFGYEAGIDFNSGKPVALNDSKMNQWEGTASICDENGKLLLYTNGVQIWNNKHKVISGDADLGGNDSATQSAIIVPKPGDANIYYVFTTFSRLTCIIVDIRLNHGEGGIVSMNILMEHSTEKLTAVQHCNGKDFWILAHETGNNKFRSYLLKSDGLEKTYVENKIGNNASNSLGYLKFSPSGTKLAAALFSKGIFELYDFNNSSGSISNPIVLTHHDFKMAYGLEFSPDENFLYVTETLQTASRIFQLDISDKKPVEILKSKTTVGHTSESFFGALKLGPDNKIYVAKNRMKSLGVINNPNSKGLSCDYVSEGFVLGAAGGIGLPNFVSTFNLPKPSLSIVEEKNCNDITLTANYYPVSNNNSYQWYVDNSIIKNANEVAYRPKSSGKYSVIVSNKCSEEKIFSDVKEIKILNAEPRAIKINCGFYKLIANANSDFQWAGQDIKESDLYSDSIILSGSGMKTFNLKVFDIDDATCFIEKQLNVDFGVCDARVFIPDIFTPNEDGINDTFKIVVIGGTALKLDIFNRWGSLVFTDSSPAAEWSGKVNATHCLNGDYVYVFKYKTEMGEEFVRKGSFLLQR</sequence>
<dbReference type="Gene3D" id="2.120.10.30">
    <property type="entry name" value="TolB, C-terminal domain"/>
    <property type="match status" value="1"/>
</dbReference>
<gene>
    <name evidence="2" type="ORF">FDK13_29075</name>
</gene>
<evidence type="ECO:0000313" key="2">
    <source>
        <dbReference type="EMBL" id="TKT87641.1"/>
    </source>
</evidence>